<accession>A0A2N8P9L8</accession>
<dbReference type="EMBL" id="LJSN01000003">
    <property type="protein sequence ID" value="PNE37718.1"/>
    <property type="molecule type" value="Genomic_DNA"/>
</dbReference>
<keyword evidence="3" id="KW-1185">Reference proteome</keyword>
<dbReference type="Gene3D" id="3.90.79.40">
    <property type="entry name" value="EvaA sugar 2,3-dehydratase subunit"/>
    <property type="match status" value="2"/>
</dbReference>
<dbReference type="InterPro" id="IPR005212">
    <property type="entry name" value="EvaA-like"/>
</dbReference>
<dbReference type="AlphaFoldDB" id="A0A2N8P9L8"/>
<dbReference type="InterPro" id="IPR038153">
    <property type="entry name" value="EvaA-like_sf"/>
</dbReference>
<proteinExistence type="predicted"/>
<evidence type="ECO:0000313" key="3">
    <source>
        <dbReference type="Proteomes" id="UP000236047"/>
    </source>
</evidence>
<organism evidence="2 3">
    <name type="scientific">Streptomyces noursei</name>
    <name type="common">Streptomyces albulus</name>
    <dbReference type="NCBI Taxonomy" id="1971"/>
    <lineage>
        <taxon>Bacteria</taxon>
        <taxon>Bacillati</taxon>
        <taxon>Actinomycetota</taxon>
        <taxon>Actinomycetes</taxon>
        <taxon>Kitasatosporales</taxon>
        <taxon>Streptomycetaceae</taxon>
        <taxon>Streptomyces</taxon>
    </lineage>
</organism>
<evidence type="ECO:0000259" key="1">
    <source>
        <dbReference type="Pfam" id="PF03559"/>
    </source>
</evidence>
<name>A0A2N8P9L8_STRNR</name>
<dbReference type="RefSeq" id="WP_102925312.1">
    <property type="nucleotide sequence ID" value="NZ_LJSN01000003.1"/>
</dbReference>
<feature type="domain" description="dTDP-4-dehydro-6-deoxy-alpha-D-glucopyranose 2,3-dehydratase" evidence="1">
    <location>
        <begin position="246"/>
        <end position="448"/>
    </location>
</feature>
<dbReference type="Pfam" id="PF03559">
    <property type="entry name" value="Hexose_dehydrat"/>
    <property type="match status" value="2"/>
</dbReference>
<dbReference type="Proteomes" id="UP000236047">
    <property type="component" value="Unassembled WGS sequence"/>
</dbReference>
<dbReference type="GO" id="GO:0016829">
    <property type="term" value="F:lyase activity"/>
    <property type="evidence" value="ECO:0007669"/>
    <property type="project" value="InterPro"/>
</dbReference>
<sequence>MSLTRRADADAARRLARSAEDLAGTRTPTGEVAEWIAQRRATERHHVAPIPFDALDGWSFDPDSGDLGHRTGRFFTVQGVRVTGGPEPFPAWDQPVIRQPEVGILGLLVKEFGGVPHVLMQAKMEPGNPGLVQLSPTVQATRSNFTGAHRGAPVRYVEYFARPAPGSVLVDVLQSEHGAWFLHKANRNMIVETRDDVPEHEDFRWLTLGQIGELLGHDNLVNMDARSVLSCVPPTDDGAEALHSDTAVRSWLTAQRAAHLLRVDRIPLAEVRGWTRTDTEVSHDEGRFFRVVAVAVRAGNREVGSWTQPLFAPVGEGVTAFVTRRIGGVRHLLARAKVEGGLLQSVEIGPTVQCTPGNYAGLADGRPPFLDLVRGAPPARIRYAAVHSEEGGRFLRAESRYLLVEATAEEAPDEAPPGFLWTTPGQLADLTRHGNYVNVQARTLLACMRYAPWK</sequence>
<gene>
    <name evidence="2" type="ORF">AOB60_26035</name>
</gene>
<feature type="domain" description="dTDP-4-dehydro-6-deoxy-alpha-D-glucopyranose 2,3-dehydratase" evidence="1">
    <location>
        <begin position="30"/>
        <end position="232"/>
    </location>
</feature>
<comment type="caution">
    <text evidence="2">The sequence shown here is derived from an EMBL/GenBank/DDBJ whole genome shotgun (WGS) entry which is preliminary data.</text>
</comment>
<protein>
    <submittedName>
        <fullName evidence="2">NDP-hexose 2,3-dehydratase</fullName>
    </submittedName>
</protein>
<evidence type="ECO:0000313" key="2">
    <source>
        <dbReference type="EMBL" id="PNE37718.1"/>
    </source>
</evidence>
<reference evidence="3" key="1">
    <citation type="submission" date="2015-09" db="EMBL/GenBank/DDBJ databases">
        <authorList>
            <person name="Graham D.E."/>
            <person name="Mahan K.M."/>
            <person name="Klingeman D.M."/>
            <person name="Fida T."/>
            <person name="Giannone R.J."/>
            <person name="Hettich R.L."/>
            <person name="Parry R.J."/>
            <person name="Spain J.C."/>
        </authorList>
    </citation>
    <scope>NUCLEOTIDE SEQUENCE [LARGE SCALE GENOMIC DNA]</scope>
    <source>
        <strain evidence="3">JCM 4701</strain>
    </source>
</reference>